<protein>
    <submittedName>
        <fullName evidence="1">Uncharacterized protein</fullName>
    </submittedName>
</protein>
<evidence type="ECO:0000313" key="1">
    <source>
        <dbReference type="EMBL" id="KAJ9118543.1"/>
    </source>
</evidence>
<reference evidence="1" key="1">
    <citation type="submission" date="2023-04" db="EMBL/GenBank/DDBJ databases">
        <title>Draft Genome sequencing of Naganishia species isolated from polar environments using Oxford Nanopore Technology.</title>
        <authorList>
            <person name="Leo P."/>
            <person name="Venkateswaran K."/>
        </authorList>
    </citation>
    <scope>NUCLEOTIDE SEQUENCE</scope>
    <source>
        <strain evidence="1">MNA-CCFEE 5425</strain>
    </source>
</reference>
<accession>A0ACC2X446</accession>
<proteinExistence type="predicted"/>
<dbReference type="Proteomes" id="UP001243375">
    <property type="component" value="Unassembled WGS sequence"/>
</dbReference>
<name>A0ACC2X446_9TREE</name>
<organism evidence="1 2">
    <name type="scientific">Naganishia vaughanmartiniae</name>
    <dbReference type="NCBI Taxonomy" id="1424756"/>
    <lineage>
        <taxon>Eukaryota</taxon>
        <taxon>Fungi</taxon>
        <taxon>Dikarya</taxon>
        <taxon>Basidiomycota</taxon>
        <taxon>Agaricomycotina</taxon>
        <taxon>Tremellomycetes</taxon>
        <taxon>Filobasidiales</taxon>
        <taxon>Filobasidiaceae</taxon>
        <taxon>Naganishia</taxon>
    </lineage>
</organism>
<sequence length="208" mass="23889">MLVPFASFEGHLPNKICRHCYIKAVTNYDVAIVNAISARATVKDPASIALVGLDRHVASVNTVSHPMYNDIYPIVPREGRTLAFIQRHFARRGTATREPVLSYIIKYRIPGSSELSPFILASEYDLRRYQYAGFIIHTYWYGQKPHRINIPFVRSVLNRLTPFANIAIWKKLPEDEAVVLMHLWRMGRLDEWYAGITMDGIKSQEDLV</sequence>
<comment type="caution">
    <text evidence="1">The sequence shown here is derived from an EMBL/GenBank/DDBJ whole genome shotgun (WGS) entry which is preliminary data.</text>
</comment>
<keyword evidence="2" id="KW-1185">Reference proteome</keyword>
<gene>
    <name evidence="1" type="ORF">QFC22_003762</name>
</gene>
<evidence type="ECO:0000313" key="2">
    <source>
        <dbReference type="Proteomes" id="UP001243375"/>
    </source>
</evidence>
<dbReference type="EMBL" id="JASBWU010000010">
    <property type="protein sequence ID" value="KAJ9118543.1"/>
    <property type="molecule type" value="Genomic_DNA"/>
</dbReference>